<feature type="repeat" description="TPR" evidence="1">
    <location>
        <begin position="573"/>
        <end position="606"/>
    </location>
</feature>
<keyword evidence="1" id="KW-0802">TPR repeat</keyword>
<dbReference type="InterPro" id="IPR011990">
    <property type="entry name" value="TPR-like_helical_dom_sf"/>
</dbReference>
<dbReference type="InterPro" id="IPR029044">
    <property type="entry name" value="Nucleotide-diphossugar_trans"/>
</dbReference>
<feature type="domain" description="Glycosyltransferase 2-like" evidence="2">
    <location>
        <begin position="8"/>
        <end position="145"/>
    </location>
</feature>
<dbReference type="SUPFAM" id="SSF48452">
    <property type="entry name" value="TPR-like"/>
    <property type="match status" value="2"/>
</dbReference>
<dbReference type="RefSeq" id="WP_041048428.1">
    <property type="nucleotide sequence ID" value="NZ_JXAK01000025.1"/>
</dbReference>
<dbReference type="PANTHER" id="PTHR43630">
    <property type="entry name" value="POLY-BETA-1,6-N-ACETYL-D-GLUCOSAMINE SYNTHASE"/>
    <property type="match status" value="1"/>
</dbReference>
<organism evidence="3 4">
    <name type="scientific">Gordoniibacillus kamchatkensis</name>
    <dbReference type="NCBI Taxonomy" id="1590651"/>
    <lineage>
        <taxon>Bacteria</taxon>
        <taxon>Bacillati</taxon>
        <taxon>Bacillota</taxon>
        <taxon>Bacilli</taxon>
        <taxon>Bacillales</taxon>
        <taxon>Paenibacillaceae</taxon>
        <taxon>Gordoniibacillus</taxon>
    </lineage>
</organism>
<sequence length="683" mass="76276">MRIPTLGVHIIVKDEAELLPQCLDSIQGADEIIVVDTGSNDDSVAIAMRQGAKVISAPWQDSFAAARNEAIRYAATDWILCLDADEHLVSSIRELREHLRHTAAEALAVLIDNALGPRLEDRLTHRAVRIFRNGRGFYFRGAVHEDIGQSVVDRFGAAAIHDSPIRICHYGYLPQIMERKQKTKRNEALLIKALKEQPNDPFYLYNMGVTCCQAGRLAEAKELLSKALFFVADRAPYRPTLIRDLAKIMLELQEAGLAELLLRKELRSYPDYSELAYLLGLSLEHQGRWESALEAFRSAAAQTSGNDGYVAEAGTGSYRALAKAAEMGLKLGRWEEAAREYNRALQSHSHYAPALRGAAEAFQLLNVPLPEIASFLRSAVQPLDVRQHAALASVLYEIGAFREAKDSIPAELLSDPELRILYTKALLQCGLYAHAERMWSEYPPPAGANEAQQLILLCGIGQLERDGSLRGQFLDAIPSPLRESMAELRDFATIAAKDEAAANRDTPSSSTAELAQELIVLAVQVQCWNAARTLLRLDPGWELVYAKELYRLGRTPQAADLFLELLRQRRIDDEGVFMLGEILYDKGHYSQAAEMFESSLATSPEDARARTGAALSYFRLAAAGLKDMLSRQPDCLMLENDVKLIEQHVEMLNRTGWHTEWNGFRRRVRREAAGDFAVHDRQE</sequence>
<comment type="caution">
    <text evidence="3">The sequence shown here is derived from an EMBL/GenBank/DDBJ whole genome shotgun (WGS) entry which is preliminary data.</text>
</comment>
<dbReference type="Pfam" id="PF00535">
    <property type="entry name" value="Glycos_transf_2"/>
    <property type="match status" value="1"/>
</dbReference>
<dbReference type="SUPFAM" id="SSF53448">
    <property type="entry name" value="Nucleotide-diphospho-sugar transferases"/>
    <property type="match status" value="1"/>
</dbReference>
<keyword evidence="4" id="KW-1185">Reference proteome</keyword>
<dbReference type="Gene3D" id="1.25.40.10">
    <property type="entry name" value="Tetratricopeptide repeat domain"/>
    <property type="match status" value="3"/>
</dbReference>
<dbReference type="EMBL" id="JXAK01000025">
    <property type="protein sequence ID" value="KIL40215.1"/>
    <property type="molecule type" value="Genomic_DNA"/>
</dbReference>
<reference evidence="3 4" key="1">
    <citation type="submission" date="2014-12" db="EMBL/GenBank/DDBJ databases">
        <title>Draft genome sequence of Paenibacillus kamchatkensis strain B-2647.</title>
        <authorList>
            <person name="Karlyshev A.V."/>
            <person name="Kudryashova E.B."/>
        </authorList>
    </citation>
    <scope>NUCLEOTIDE SEQUENCE [LARGE SCALE GENOMIC DNA]</scope>
    <source>
        <strain evidence="3 4">VKM B-2647</strain>
    </source>
</reference>
<dbReference type="Pfam" id="PF13432">
    <property type="entry name" value="TPR_16"/>
    <property type="match status" value="2"/>
</dbReference>
<gene>
    <name evidence="3" type="ORF">SD70_15510</name>
</gene>
<dbReference type="Proteomes" id="UP000031967">
    <property type="component" value="Unassembled WGS sequence"/>
</dbReference>
<evidence type="ECO:0000259" key="2">
    <source>
        <dbReference type="Pfam" id="PF00535"/>
    </source>
</evidence>
<dbReference type="CDD" id="cd02511">
    <property type="entry name" value="Beta4Glucosyltransferase"/>
    <property type="match status" value="1"/>
</dbReference>
<dbReference type="Gene3D" id="3.90.550.10">
    <property type="entry name" value="Spore Coat Polysaccharide Biosynthesis Protein SpsA, Chain A"/>
    <property type="match status" value="1"/>
</dbReference>
<dbReference type="PANTHER" id="PTHR43630:SF2">
    <property type="entry name" value="GLYCOSYLTRANSFERASE"/>
    <property type="match status" value="1"/>
</dbReference>
<dbReference type="PROSITE" id="PS50005">
    <property type="entry name" value="TPR"/>
    <property type="match status" value="1"/>
</dbReference>
<evidence type="ECO:0000313" key="4">
    <source>
        <dbReference type="Proteomes" id="UP000031967"/>
    </source>
</evidence>
<evidence type="ECO:0000256" key="1">
    <source>
        <dbReference type="PROSITE-ProRule" id="PRU00339"/>
    </source>
</evidence>
<name>A0ABR5AGM8_9BACL</name>
<dbReference type="InterPro" id="IPR019734">
    <property type="entry name" value="TPR_rpt"/>
</dbReference>
<protein>
    <recommendedName>
        <fullName evidence="2">Glycosyltransferase 2-like domain-containing protein</fullName>
    </recommendedName>
</protein>
<proteinExistence type="predicted"/>
<evidence type="ECO:0000313" key="3">
    <source>
        <dbReference type="EMBL" id="KIL40215.1"/>
    </source>
</evidence>
<dbReference type="SMART" id="SM00028">
    <property type="entry name" value="TPR"/>
    <property type="match status" value="4"/>
</dbReference>
<dbReference type="InterPro" id="IPR001173">
    <property type="entry name" value="Glyco_trans_2-like"/>
</dbReference>
<accession>A0ABR5AGM8</accession>